<dbReference type="SUPFAM" id="SSF52540">
    <property type="entry name" value="P-loop containing nucleoside triphosphate hydrolases"/>
    <property type="match status" value="1"/>
</dbReference>
<dbReference type="RefSeq" id="WP_029653031.1">
    <property type="nucleotide sequence ID" value="NZ_JAFKDB010000020.1"/>
</dbReference>
<evidence type="ECO:0000313" key="5">
    <source>
        <dbReference type="EMBL" id="MBN7771511.1"/>
    </source>
</evidence>
<keyword evidence="6" id="KW-1185">Reference proteome</keyword>
<dbReference type="PANTHER" id="PTHR42708:SF1">
    <property type="entry name" value="GLIDING MOTILITY PROTEIN MGLA"/>
    <property type="match status" value="1"/>
</dbReference>
<dbReference type="Gene3D" id="3.40.50.300">
    <property type="entry name" value="P-loop containing nucleotide triphosphate hydrolases"/>
    <property type="match status" value="1"/>
</dbReference>
<keyword evidence="4" id="KW-0342">GTP-binding</keyword>
<comment type="caution">
    <text evidence="5">The sequence shown here is derived from an EMBL/GenBank/DDBJ whole genome shotgun (WGS) entry which is preliminary data.</text>
</comment>
<comment type="similarity">
    <text evidence="1">Belongs to the GPN-loop GTPase family.</text>
</comment>
<name>A0ABS3BI52_9GAMM</name>
<gene>
    <name evidence="5" type="ORF">JYP53_16505</name>
</gene>
<dbReference type="Proteomes" id="UP000664344">
    <property type="component" value="Unassembled WGS sequence"/>
</dbReference>
<evidence type="ECO:0000256" key="2">
    <source>
        <dbReference type="ARBA" id="ARBA00022741"/>
    </source>
</evidence>
<keyword evidence="3" id="KW-0378">Hydrolase</keyword>
<evidence type="ECO:0000256" key="3">
    <source>
        <dbReference type="ARBA" id="ARBA00022801"/>
    </source>
</evidence>
<dbReference type="Pfam" id="PF03029">
    <property type="entry name" value="ATP_bind_1"/>
    <property type="match status" value="1"/>
</dbReference>
<proteinExistence type="inferred from homology"/>
<accession>A0ABS3BI52</accession>
<keyword evidence="2" id="KW-0547">Nucleotide-binding</keyword>
<dbReference type="InterPro" id="IPR052705">
    <property type="entry name" value="Gliding_Motility_GTPase"/>
</dbReference>
<dbReference type="InterPro" id="IPR027417">
    <property type="entry name" value="P-loop_NTPase"/>
</dbReference>
<dbReference type="CDD" id="cd00882">
    <property type="entry name" value="Ras_like_GTPase"/>
    <property type="match status" value="1"/>
</dbReference>
<protein>
    <submittedName>
        <fullName evidence="5">ATP/GTP-binding protein</fullName>
    </submittedName>
</protein>
<evidence type="ECO:0000313" key="6">
    <source>
        <dbReference type="Proteomes" id="UP000664344"/>
    </source>
</evidence>
<reference evidence="5 6" key="1">
    <citation type="submission" date="2021-02" db="EMBL/GenBank/DDBJ databases">
        <title>PHA producing bacteria isolated from coastal sediment in Guangdong, Shenzhen.</title>
        <authorList>
            <person name="Zheng W."/>
            <person name="Yu S."/>
            <person name="Huang Y."/>
        </authorList>
    </citation>
    <scope>NUCLEOTIDE SEQUENCE [LARGE SCALE GENOMIC DNA]</scope>
    <source>
        <strain evidence="5 6">TN21-5</strain>
    </source>
</reference>
<evidence type="ECO:0000256" key="1">
    <source>
        <dbReference type="ARBA" id="ARBA00005290"/>
    </source>
</evidence>
<evidence type="ECO:0000256" key="4">
    <source>
        <dbReference type="ARBA" id="ARBA00023134"/>
    </source>
</evidence>
<organism evidence="5 6">
    <name type="scientific">Marinobacter daepoensis</name>
    <dbReference type="NCBI Taxonomy" id="262077"/>
    <lineage>
        <taxon>Bacteria</taxon>
        <taxon>Pseudomonadati</taxon>
        <taxon>Pseudomonadota</taxon>
        <taxon>Gammaproteobacteria</taxon>
        <taxon>Pseudomonadales</taxon>
        <taxon>Marinobacteraceae</taxon>
        <taxon>Marinobacter</taxon>
    </lineage>
</organism>
<sequence>MSEIKLIITGPPGAGKTTAIAAISETAPVKTDTHTTDDLAAVKEQTTVAMDFGELTLDDGQKVFLYGTPGQRRFEFMWKILVEGGLGLIILVDCSRPDPLADLHMYLDNFADFIRQTSVVVGLTRTDHPDAPAVAEFYSSIESSGRVLPILEVDIREREDVALLINALVSTLEFSR</sequence>
<dbReference type="PANTHER" id="PTHR42708">
    <property type="entry name" value="ATP/GTP-BINDING PROTEIN-RELATED"/>
    <property type="match status" value="1"/>
</dbReference>
<dbReference type="EMBL" id="JAFKDB010000020">
    <property type="protein sequence ID" value="MBN7771511.1"/>
    <property type="molecule type" value="Genomic_DNA"/>
</dbReference>
<dbReference type="InterPro" id="IPR004130">
    <property type="entry name" value="Gpn"/>
</dbReference>